<reference evidence="1 2" key="1">
    <citation type="submission" date="2018-11" db="EMBL/GenBank/DDBJ databases">
        <title>The Potential of Streptomyces as Biocontrol Agents against the Tomato grey mould, Botrytis cinerea (Gray mold) Frontiers in Microbiology.</title>
        <authorList>
            <person name="Li D."/>
        </authorList>
    </citation>
    <scope>NUCLEOTIDE SEQUENCE [LARGE SCALE GENOMIC DNA]</scope>
    <source>
        <strain evidence="1 2">NEAU-LD23</strain>
    </source>
</reference>
<gene>
    <name evidence="1" type="ORF">EEJ42_08240</name>
</gene>
<organism evidence="1 2">
    <name type="scientific">Streptomyces botrytidirepellens</name>
    <dbReference type="NCBI Taxonomy" id="2486417"/>
    <lineage>
        <taxon>Bacteria</taxon>
        <taxon>Bacillati</taxon>
        <taxon>Actinomycetota</taxon>
        <taxon>Actinomycetes</taxon>
        <taxon>Kitasatosporales</taxon>
        <taxon>Streptomycetaceae</taxon>
        <taxon>Streptomyces</taxon>
    </lineage>
</organism>
<name>A0A3M8WTT0_9ACTN</name>
<evidence type="ECO:0000313" key="2">
    <source>
        <dbReference type="Proteomes" id="UP000275401"/>
    </source>
</evidence>
<sequence>MLAAAGLTVLDPDTGPGAPNAGSGVRLRQVACFADRLFVVPFVGRLEEHPVSHDERHDENIRIRKAASHALTAAGWEACGQNLTGVEFIAHTPAVRMARAVLSAAGIPLLAKDAHSGAGVFVHPVDGDQQQVRIVAWTMGLKHKPYPDSHPRESAEAWVALMHQVLDAMALAGWAHTSGVIHDCAQFRVPDQTAVPVRPMPVLGCDPEADDFVQRVARVLREGGYMPLAAFHGLAGPAWGFQVSAPTLASGHVRVVYSHRRPAPVSAPYMLEERAKVRAMLTVYRQLLSADGMTFADAEDHTDLWVNRPERSTRARIVLAEESGFQWLPELADTYQFQIRESPDEPWQTQGTVPQAHMLRIVEHGLRRAEGSAESEAGVIYFTRTTPGEGEAPYSRYLPVNEA</sequence>
<proteinExistence type="predicted"/>
<evidence type="ECO:0000313" key="1">
    <source>
        <dbReference type="EMBL" id="RNG32161.1"/>
    </source>
</evidence>
<dbReference type="AlphaFoldDB" id="A0A3M8WTT0"/>
<accession>A0A3M8WTT0</accession>
<comment type="caution">
    <text evidence="1">The sequence shown here is derived from an EMBL/GenBank/DDBJ whole genome shotgun (WGS) entry which is preliminary data.</text>
</comment>
<dbReference type="Proteomes" id="UP000275401">
    <property type="component" value="Unassembled WGS sequence"/>
</dbReference>
<protein>
    <submittedName>
        <fullName evidence="1">Uncharacterized protein</fullName>
    </submittedName>
</protein>
<keyword evidence="2" id="KW-1185">Reference proteome</keyword>
<dbReference type="EMBL" id="RIBZ01000106">
    <property type="protein sequence ID" value="RNG32161.1"/>
    <property type="molecule type" value="Genomic_DNA"/>
</dbReference>